<evidence type="ECO:0000259" key="2">
    <source>
        <dbReference type="PROSITE" id="PS50943"/>
    </source>
</evidence>
<proteinExistence type="predicted"/>
<dbReference type="SMART" id="SM00530">
    <property type="entry name" value="HTH_XRE"/>
    <property type="match status" value="1"/>
</dbReference>
<dbReference type="Gene3D" id="1.10.260.40">
    <property type="entry name" value="lambda repressor-like DNA-binding domains"/>
    <property type="match status" value="1"/>
</dbReference>
<accession>A0A849XNX5</accession>
<dbReference type="Proteomes" id="UP000554488">
    <property type="component" value="Unassembled WGS sequence"/>
</dbReference>
<dbReference type="InterPro" id="IPR010982">
    <property type="entry name" value="Lambda_DNA-bd_dom_sf"/>
</dbReference>
<dbReference type="GO" id="GO:0003677">
    <property type="term" value="F:DNA binding"/>
    <property type="evidence" value="ECO:0007669"/>
    <property type="project" value="UniProtKB-KW"/>
</dbReference>
<evidence type="ECO:0000313" key="4">
    <source>
        <dbReference type="Proteomes" id="UP000554488"/>
    </source>
</evidence>
<dbReference type="CDD" id="cd00093">
    <property type="entry name" value="HTH_XRE"/>
    <property type="match status" value="1"/>
</dbReference>
<reference evidence="3 4" key="1">
    <citation type="submission" date="2020-04" db="EMBL/GenBank/DDBJ databases">
        <authorList>
            <person name="Pieper L."/>
        </authorList>
    </citation>
    <scope>NUCLEOTIDE SEQUENCE [LARGE SCALE GENOMIC DNA]</scope>
    <source>
        <strain evidence="3 4">F22</strain>
    </source>
</reference>
<dbReference type="Pfam" id="PF01381">
    <property type="entry name" value="HTH_3"/>
    <property type="match status" value="1"/>
</dbReference>
<evidence type="ECO:0000256" key="1">
    <source>
        <dbReference type="ARBA" id="ARBA00023125"/>
    </source>
</evidence>
<gene>
    <name evidence="3" type="ORF">HUU93_05480</name>
</gene>
<evidence type="ECO:0000313" key="3">
    <source>
        <dbReference type="EMBL" id="NUN86061.1"/>
    </source>
</evidence>
<dbReference type="PANTHER" id="PTHR46797:SF1">
    <property type="entry name" value="METHYLPHOSPHONATE SYNTHASE"/>
    <property type="match status" value="1"/>
</dbReference>
<feature type="domain" description="HTH cro/C1-type" evidence="2">
    <location>
        <begin position="15"/>
        <end position="69"/>
    </location>
</feature>
<comment type="caution">
    <text evidence="3">The sequence shown here is derived from an EMBL/GenBank/DDBJ whole genome shotgun (WGS) entry which is preliminary data.</text>
</comment>
<dbReference type="AlphaFoldDB" id="A0A849XNX5"/>
<dbReference type="PANTHER" id="PTHR46797">
    <property type="entry name" value="HTH-TYPE TRANSCRIPTIONAL REGULATOR"/>
    <property type="match status" value="1"/>
</dbReference>
<protein>
    <submittedName>
        <fullName evidence="3">Helix-turn-helix transcriptional regulator</fullName>
    </submittedName>
</protein>
<name>A0A849XNX5_9FIRM</name>
<organism evidence="3 4">
    <name type="scientific">Coprococcus comes</name>
    <dbReference type="NCBI Taxonomy" id="410072"/>
    <lineage>
        <taxon>Bacteria</taxon>
        <taxon>Bacillati</taxon>
        <taxon>Bacillota</taxon>
        <taxon>Clostridia</taxon>
        <taxon>Lachnospirales</taxon>
        <taxon>Lachnospiraceae</taxon>
        <taxon>Coprococcus</taxon>
    </lineage>
</organism>
<dbReference type="GO" id="GO:0005829">
    <property type="term" value="C:cytosol"/>
    <property type="evidence" value="ECO:0007669"/>
    <property type="project" value="TreeGrafter"/>
</dbReference>
<dbReference type="GO" id="GO:0003700">
    <property type="term" value="F:DNA-binding transcription factor activity"/>
    <property type="evidence" value="ECO:0007669"/>
    <property type="project" value="TreeGrafter"/>
</dbReference>
<dbReference type="SUPFAM" id="SSF47413">
    <property type="entry name" value="lambda repressor-like DNA-binding domains"/>
    <property type="match status" value="1"/>
</dbReference>
<dbReference type="EMBL" id="JABWDC010000014">
    <property type="protein sequence ID" value="NUN86061.1"/>
    <property type="molecule type" value="Genomic_DNA"/>
</dbReference>
<sequence>MAKCNRKQRLLGKSIRRIRMRRNMTQRELANAAGLGESALRSYELGERSPKQNTLERIAETLDVAPACFDTYGIERYDELVHALFLLEDRFGIEPCADGSIRFTDEAIQSCVCTWRDWKEFLEKGKITREEYEDKKDGLVG</sequence>
<dbReference type="InterPro" id="IPR050807">
    <property type="entry name" value="TransReg_Diox_bact_type"/>
</dbReference>
<dbReference type="InterPro" id="IPR001387">
    <property type="entry name" value="Cro/C1-type_HTH"/>
</dbReference>
<reference evidence="3 4" key="2">
    <citation type="submission" date="2020-07" db="EMBL/GenBank/DDBJ databases">
        <title>Bacterial metabolism rescues the inhibition of intestinal drug absorption by food and drug additives.</title>
        <authorList>
            <person name="Zou L."/>
            <person name="Spanogiannopoulos P."/>
            <person name="Chien H.-C."/>
            <person name="Pieper L.M."/>
            <person name="Cai W."/>
            <person name="Khuri N."/>
            <person name="Pottel J."/>
            <person name="Vora B."/>
            <person name="Ni Z."/>
            <person name="Tsakalozou E."/>
            <person name="Zhang W."/>
            <person name="Shoichet B.K."/>
            <person name="Giacomini K.M."/>
            <person name="Turnbaugh P.J."/>
        </authorList>
    </citation>
    <scope>NUCLEOTIDE SEQUENCE [LARGE SCALE GENOMIC DNA]</scope>
    <source>
        <strain evidence="3 4">F22</strain>
    </source>
</reference>
<dbReference type="PROSITE" id="PS50943">
    <property type="entry name" value="HTH_CROC1"/>
    <property type="match status" value="1"/>
</dbReference>
<keyword evidence="1" id="KW-0238">DNA-binding</keyword>